<evidence type="ECO:0000256" key="4">
    <source>
        <dbReference type="ARBA" id="ARBA00023157"/>
    </source>
</evidence>
<keyword evidence="7" id="KW-1185">Reference proteome</keyword>
<dbReference type="RefSeq" id="XP_006039315.3">
    <property type="nucleotide sequence ID" value="XM_006039253.3"/>
</dbReference>
<feature type="domain" description="Sushi" evidence="6">
    <location>
        <begin position="20"/>
        <end position="78"/>
    </location>
</feature>
<feature type="non-terminal residue" evidence="8">
    <location>
        <position position="570"/>
    </location>
</feature>
<dbReference type="KEGG" id="asn:102372212"/>
<evidence type="ECO:0000313" key="8">
    <source>
        <dbReference type="RefSeq" id="XP_006039315.3"/>
    </source>
</evidence>
<dbReference type="SMART" id="SM00032">
    <property type="entry name" value="CCP"/>
    <property type="match status" value="9"/>
</dbReference>
<comment type="subcellular location">
    <subcellularLocation>
        <location evidence="1">Virion</location>
    </subcellularLocation>
</comment>
<feature type="disulfide bond" evidence="5">
    <location>
        <begin position="513"/>
        <end position="556"/>
    </location>
</feature>
<feature type="domain" description="Sushi" evidence="6">
    <location>
        <begin position="393"/>
        <end position="451"/>
    </location>
</feature>
<feature type="domain" description="Sushi" evidence="6">
    <location>
        <begin position="206"/>
        <end position="264"/>
    </location>
</feature>
<evidence type="ECO:0000313" key="7">
    <source>
        <dbReference type="Proteomes" id="UP000189705"/>
    </source>
</evidence>
<feature type="disulfide bond" evidence="5">
    <location>
        <begin position="83"/>
        <end position="126"/>
    </location>
</feature>
<dbReference type="eggNOG" id="ENOG502QVSB">
    <property type="taxonomic scope" value="Eukaryota"/>
</dbReference>
<comment type="caution">
    <text evidence="5">Lacks conserved residue(s) required for the propagation of feature annotation.</text>
</comment>
<dbReference type="InParanoid" id="A0A1U7SYV6"/>
<keyword evidence="3" id="KW-0732">Signal</keyword>
<dbReference type="Proteomes" id="UP000189705">
    <property type="component" value="Unplaced"/>
</dbReference>
<feature type="domain" description="Sushi" evidence="6">
    <location>
        <begin position="334"/>
        <end position="392"/>
    </location>
</feature>
<reference evidence="8" key="1">
    <citation type="submission" date="2025-08" db="UniProtKB">
        <authorList>
            <consortium name="RefSeq"/>
        </authorList>
    </citation>
    <scope>IDENTIFICATION</scope>
</reference>
<dbReference type="InterPro" id="IPR051503">
    <property type="entry name" value="ComplSys_Reg/VirEntry_Med"/>
</dbReference>
<proteinExistence type="predicted"/>
<dbReference type="STRING" id="38654.A0A1U7SYV6"/>
<dbReference type="GO" id="GO:0001851">
    <property type="term" value="F:complement component C3b binding"/>
    <property type="evidence" value="ECO:0007669"/>
    <property type="project" value="TreeGrafter"/>
</dbReference>
<evidence type="ECO:0000256" key="2">
    <source>
        <dbReference type="ARBA" id="ARBA00022659"/>
    </source>
</evidence>
<accession>A0A1U7SYV6</accession>
<feature type="disulfide bond" evidence="5">
    <location>
        <begin position="336"/>
        <end position="379"/>
    </location>
</feature>
<dbReference type="AlphaFoldDB" id="A0A1U7SYV6"/>
<dbReference type="GeneID" id="102372212"/>
<dbReference type="InterPro" id="IPR000436">
    <property type="entry name" value="Sushi_SCR_CCP_dom"/>
</dbReference>
<dbReference type="SUPFAM" id="SSF57535">
    <property type="entry name" value="Complement control module/SCR domain"/>
    <property type="match status" value="8"/>
</dbReference>
<keyword evidence="4 5" id="KW-1015">Disulfide bond</keyword>
<dbReference type="PROSITE" id="PS50923">
    <property type="entry name" value="SUSHI"/>
    <property type="match status" value="8"/>
</dbReference>
<feature type="disulfide bond" evidence="5">
    <location>
        <begin position="542"/>
        <end position="569"/>
    </location>
</feature>
<feature type="domain" description="Sushi" evidence="6">
    <location>
        <begin position="81"/>
        <end position="139"/>
    </location>
</feature>
<name>A0A1U7SYV6_ALLSI</name>
<gene>
    <name evidence="8" type="primary">LOC102372212</name>
</gene>
<feature type="disulfide bond" evidence="5">
    <location>
        <begin position="395"/>
        <end position="438"/>
    </location>
</feature>
<dbReference type="GO" id="GO:0005615">
    <property type="term" value="C:extracellular space"/>
    <property type="evidence" value="ECO:0007669"/>
    <property type="project" value="TreeGrafter"/>
</dbReference>
<feature type="domain" description="Sushi" evidence="6">
    <location>
        <begin position="452"/>
        <end position="510"/>
    </location>
</feature>
<dbReference type="CDD" id="cd00033">
    <property type="entry name" value="CCP"/>
    <property type="match status" value="8"/>
</dbReference>
<dbReference type="Pfam" id="PF00084">
    <property type="entry name" value="Sushi"/>
    <property type="match status" value="8"/>
</dbReference>
<evidence type="ECO:0000256" key="3">
    <source>
        <dbReference type="ARBA" id="ARBA00022729"/>
    </source>
</evidence>
<evidence type="ECO:0000256" key="1">
    <source>
        <dbReference type="ARBA" id="ARBA00004328"/>
    </source>
</evidence>
<dbReference type="GO" id="GO:0006956">
    <property type="term" value="P:complement activation"/>
    <property type="evidence" value="ECO:0007669"/>
    <property type="project" value="TreeGrafter"/>
</dbReference>
<dbReference type="InterPro" id="IPR035976">
    <property type="entry name" value="Sushi/SCR/CCP_sf"/>
</dbReference>
<evidence type="ECO:0000259" key="6">
    <source>
        <dbReference type="PROSITE" id="PS50923"/>
    </source>
</evidence>
<keyword evidence="2 5" id="KW-0768">Sushi</keyword>
<dbReference type="PANTHER" id="PTHR45785">
    <property type="entry name" value="COMPLEMENT FACTOR H-RELATED"/>
    <property type="match status" value="1"/>
</dbReference>
<sequence>MYVKLWQAFIYNLFIAEKVRFCEEPQAVLNASIISEIQELYEHGTIMEYQCNLRFKMIGSSKIECIDGKWSPSPSCTEEVKICGPPPVIPNGSSLHTDQTEYFHGDSVAYGCETNFEIWGTREAKCLSGEWTPLPLCADKSAQCAVPSSSEAIYLTPYKPSSAEKINFGTVLKYRCKTDVKNPKESTCVSGKWLPEIECKPKEIKKQCPPPPQVPGALKVTEMRNYESGEEIAFQCLENFEASPSMDKILCEDGKWQSPPRCVEINACGLPPPLENGKLKQEHQNLGVEQSGPVTYPNGTVLEYTCHTGFVLKGRSKITCSMGTWTEGPTCDEVPCGKVPSVRHSLPRPGTKNYYKTGETVRYECKQGFSIRGEQNIICQAGNWTKPPTCEDVTCGPPPQVANADFVSSRPQRFAPGAKVQYRCHSNFQLVGSNEVTCENRQWSQAPICQDVRCGPPPEVVNADIIPTDNEMFPPGTRVQYKCHRGFRSVGLSQVICENRVWSQPPTCQDATCGSPPAIVDGWIADTKRERYFPEEIIRYRCQPGQTLTGPARIVCKEGNWSPRGTPECN</sequence>
<feature type="disulfide bond" evidence="5">
    <location>
        <begin position="454"/>
        <end position="497"/>
    </location>
</feature>
<dbReference type="Gene3D" id="2.10.70.10">
    <property type="entry name" value="Complement Module, domain 1"/>
    <property type="match status" value="9"/>
</dbReference>
<feature type="domain" description="Sushi" evidence="6">
    <location>
        <begin position="511"/>
        <end position="570"/>
    </location>
</feature>
<feature type="disulfide bond" evidence="5">
    <location>
        <begin position="22"/>
        <end position="65"/>
    </location>
</feature>
<protein>
    <submittedName>
        <fullName evidence="8">Complement factor H-like</fullName>
    </submittedName>
</protein>
<feature type="domain" description="Sushi" evidence="6">
    <location>
        <begin position="266"/>
        <end position="333"/>
    </location>
</feature>
<feature type="disulfide bond" evidence="5">
    <location>
        <begin position="208"/>
        <end position="251"/>
    </location>
</feature>
<organism evidence="7 8">
    <name type="scientific">Alligator sinensis</name>
    <name type="common">Chinese alligator</name>
    <dbReference type="NCBI Taxonomy" id="38654"/>
    <lineage>
        <taxon>Eukaryota</taxon>
        <taxon>Metazoa</taxon>
        <taxon>Chordata</taxon>
        <taxon>Craniata</taxon>
        <taxon>Vertebrata</taxon>
        <taxon>Euteleostomi</taxon>
        <taxon>Archelosauria</taxon>
        <taxon>Archosauria</taxon>
        <taxon>Crocodylia</taxon>
        <taxon>Alligatoridae</taxon>
        <taxon>Alligatorinae</taxon>
        <taxon>Alligator</taxon>
    </lineage>
</organism>
<dbReference type="PANTHER" id="PTHR45785:SF2">
    <property type="entry name" value="COMPLEMENT FACTOR H-RELATED"/>
    <property type="match status" value="1"/>
</dbReference>
<evidence type="ECO:0000256" key="5">
    <source>
        <dbReference type="PROSITE-ProRule" id="PRU00302"/>
    </source>
</evidence>